<comment type="caution">
    <text evidence="1">The sequence shown here is derived from an EMBL/GenBank/DDBJ whole genome shotgun (WGS) entry which is preliminary data.</text>
</comment>
<organism evidence="1 2">
    <name type="scientific">Gigaspora margarita</name>
    <dbReference type="NCBI Taxonomy" id="4874"/>
    <lineage>
        <taxon>Eukaryota</taxon>
        <taxon>Fungi</taxon>
        <taxon>Fungi incertae sedis</taxon>
        <taxon>Mucoromycota</taxon>
        <taxon>Glomeromycotina</taxon>
        <taxon>Glomeromycetes</taxon>
        <taxon>Diversisporales</taxon>
        <taxon>Gigasporaceae</taxon>
        <taxon>Gigaspora</taxon>
    </lineage>
</organism>
<sequence length="241" mass="28147">KNRILSKKTINKSTNRSEHKENFKDEALQQLYQLRPDLNGQSVWFFPTLKKSAEGRILYEKSERRVYVYDMITQKRYATFFAWIKALSNKRFFKGKKSALSTIFLNPSYNRISVDQIIKGKNHAPYFKNSEIITLISIKDTLVKIICNNAEFANITLVESEEFLWLIFSNEKNIQKELHIKQAPHGCQEPIGCFIFVNGFEVKDHILKNNSISTRISKMDDIVSIMRFCKKLSICVGQYTK</sequence>
<accession>A0ABN7WS82</accession>
<gene>
    <name evidence="1" type="ORF">GMARGA_LOCUS34453</name>
</gene>
<evidence type="ECO:0000313" key="2">
    <source>
        <dbReference type="Proteomes" id="UP000789901"/>
    </source>
</evidence>
<dbReference type="EMBL" id="CAJVQB010060451">
    <property type="protein sequence ID" value="CAG8839443.1"/>
    <property type="molecule type" value="Genomic_DNA"/>
</dbReference>
<feature type="non-terminal residue" evidence="1">
    <location>
        <position position="1"/>
    </location>
</feature>
<name>A0ABN7WS82_GIGMA</name>
<evidence type="ECO:0000313" key="1">
    <source>
        <dbReference type="EMBL" id="CAG8839443.1"/>
    </source>
</evidence>
<protein>
    <submittedName>
        <fullName evidence="1">18809_t:CDS:1</fullName>
    </submittedName>
</protein>
<dbReference type="Proteomes" id="UP000789901">
    <property type="component" value="Unassembled WGS sequence"/>
</dbReference>
<keyword evidence="2" id="KW-1185">Reference proteome</keyword>
<reference evidence="1 2" key="1">
    <citation type="submission" date="2021-06" db="EMBL/GenBank/DDBJ databases">
        <authorList>
            <person name="Kallberg Y."/>
            <person name="Tangrot J."/>
            <person name="Rosling A."/>
        </authorList>
    </citation>
    <scope>NUCLEOTIDE SEQUENCE [LARGE SCALE GENOMIC DNA]</scope>
    <source>
        <strain evidence="1 2">120-4 pot B 10/14</strain>
    </source>
</reference>
<proteinExistence type="predicted"/>
<feature type="non-terminal residue" evidence="1">
    <location>
        <position position="241"/>
    </location>
</feature>